<evidence type="ECO:0008006" key="4">
    <source>
        <dbReference type="Google" id="ProtNLM"/>
    </source>
</evidence>
<dbReference type="EMBL" id="JBEZNA010000043">
    <property type="protein sequence ID" value="MEU9579251.1"/>
    <property type="molecule type" value="Genomic_DNA"/>
</dbReference>
<keyword evidence="3" id="KW-1185">Reference proteome</keyword>
<evidence type="ECO:0000313" key="2">
    <source>
        <dbReference type="EMBL" id="MEU9579251.1"/>
    </source>
</evidence>
<evidence type="ECO:0000313" key="3">
    <source>
        <dbReference type="Proteomes" id="UP001551584"/>
    </source>
</evidence>
<accession>A0ABV3ESZ9</accession>
<feature type="chain" id="PRO_5047379605" description="Secreted protein" evidence="1">
    <location>
        <begin position="26"/>
        <end position="443"/>
    </location>
</feature>
<dbReference type="Proteomes" id="UP001551584">
    <property type="component" value="Unassembled WGS sequence"/>
</dbReference>
<proteinExistence type="predicted"/>
<dbReference type="RefSeq" id="WP_359273965.1">
    <property type="nucleotide sequence ID" value="NZ_JBEZNA010000043.1"/>
</dbReference>
<reference evidence="2 3" key="1">
    <citation type="submission" date="2024-06" db="EMBL/GenBank/DDBJ databases">
        <title>The Natural Products Discovery Center: Release of the First 8490 Sequenced Strains for Exploring Actinobacteria Biosynthetic Diversity.</title>
        <authorList>
            <person name="Kalkreuter E."/>
            <person name="Kautsar S.A."/>
            <person name="Yang D."/>
            <person name="Bader C.D."/>
            <person name="Teijaro C.N."/>
            <person name="Fluegel L."/>
            <person name="Davis C.M."/>
            <person name="Simpson J.R."/>
            <person name="Lauterbach L."/>
            <person name="Steele A.D."/>
            <person name="Gui C."/>
            <person name="Meng S."/>
            <person name="Li G."/>
            <person name="Viehrig K."/>
            <person name="Ye F."/>
            <person name="Su P."/>
            <person name="Kiefer A.F."/>
            <person name="Nichols A."/>
            <person name="Cepeda A.J."/>
            <person name="Yan W."/>
            <person name="Fan B."/>
            <person name="Jiang Y."/>
            <person name="Adhikari A."/>
            <person name="Zheng C.-J."/>
            <person name="Schuster L."/>
            <person name="Cowan T.M."/>
            <person name="Smanski M.J."/>
            <person name="Chevrette M.G."/>
            <person name="De Carvalho L.P.S."/>
            <person name="Shen B."/>
        </authorList>
    </citation>
    <scope>NUCLEOTIDE SEQUENCE [LARGE SCALE GENOMIC DNA]</scope>
    <source>
        <strain evidence="2 3">NPDC048117</strain>
    </source>
</reference>
<keyword evidence="1" id="KW-0732">Signal</keyword>
<organism evidence="2 3">
    <name type="scientific">Streptomyces chilikensis</name>
    <dbReference type="NCBI Taxonomy" id="1194079"/>
    <lineage>
        <taxon>Bacteria</taxon>
        <taxon>Bacillati</taxon>
        <taxon>Actinomycetota</taxon>
        <taxon>Actinomycetes</taxon>
        <taxon>Kitasatosporales</taxon>
        <taxon>Streptomycetaceae</taxon>
        <taxon>Streptomyces</taxon>
    </lineage>
</organism>
<gene>
    <name evidence="2" type="ORF">AB0D95_18620</name>
</gene>
<comment type="caution">
    <text evidence="2">The sequence shown here is derived from an EMBL/GenBank/DDBJ whole genome shotgun (WGS) entry which is preliminary data.</text>
</comment>
<name>A0ABV3ESZ9_9ACTN</name>
<evidence type="ECO:0000256" key="1">
    <source>
        <dbReference type="SAM" id="SignalP"/>
    </source>
</evidence>
<sequence>MARGRHRRRRRGAALRALLGGTALALTGAATVISVSQATDDTPGGLERLPAAAGPALHEEAVPWRRLDTLAGRLGQPVALGTVLSEAGHEMSAEAGCADDGTLPADPEAVRAYCWEKTDARDEDWTPVSVTTSADADDDGRWGEHRVVLSAWTRAPEAEGPGSARVAFVDAGDPGRLTYTWGLLALPAAQGERGRGEAYRPLGAEVRGMVWYQDKLLATVGRPDGGETLHVFSLDRVHRTAATAQEAGDRTPFVLPAVASYRLEGGGCGPAQEAEEGAACLGALSLDRSTAPDTLVVAERRAEGPSRLWRYTFSRYPGREGLLSVDGGGVARPVESLRTEAAEIRGLFPYRAPGAVEDRWYLASDPREADGGRSALWAQSAGERTARAARCGEYELPFCWAAGARGLALRPGTGELWGVSDAPGRGERSLFTVPLGAVDASLE</sequence>
<feature type="signal peptide" evidence="1">
    <location>
        <begin position="1"/>
        <end position="25"/>
    </location>
</feature>
<protein>
    <recommendedName>
        <fullName evidence="4">Secreted protein</fullName>
    </recommendedName>
</protein>